<feature type="transmembrane region" description="Helical" evidence="5">
    <location>
        <begin position="131"/>
        <end position="154"/>
    </location>
</feature>
<evidence type="ECO:0000256" key="3">
    <source>
        <dbReference type="ARBA" id="ARBA00022989"/>
    </source>
</evidence>
<feature type="transmembrane region" description="Helical" evidence="5">
    <location>
        <begin position="14"/>
        <end position="39"/>
    </location>
</feature>
<protein>
    <submittedName>
        <fullName evidence="7">CRE-SRSX-16 protein</fullName>
    </submittedName>
</protein>
<dbReference type="AlphaFoldDB" id="E3MQZ6"/>
<feature type="transmembrane region" description="Helical" evidence="5">
    <location>
        <begin position="174"/>
        <end position="200"/>
    </location>
</feature>
<accession>E3MQZ6</accession>
<dbReference type="PANTHER" id="PTHR23360:SF67">
    <property type="entry name" value="G-PROTEIN COUPLED RECEPTORS FAMILY 1 PROFILE DOMAIN-CONTAINING PROTEIN"/>
    <property type="match status" value="1"/>
</dbReference>
<sequence>MVMSTEEEYRMHRIAIYSIVLFFEVFGLFGNINLIVVLLRNKMLRSNFGCIMLALAFFHTICLIFELINMGYSILATFFSYRIFRNVCFHTTFPVILAHCLQTGTICILSLDLFLAVAIPFKYRNFNLSWYLPFLFFLPVCYAIGITTSAKILLDNSEILMCNPPSSMVPSVREWWYEIMLTFSFLTVIFYSGALGLLSIKMRRNSSDIRLIEKKALRTLKVLIVIFLFTRFFSTGIATLVSVLKVNPEYIALVHNYNVIPAMAAYSQNAYVCFFRSEEYRRLLTEQISSYMPCIKAVFPIKSAERSTSFKRGVTVVKF</sequence>
<organism evidence="8">
    <name type="scientific">Caenorhabditis remanei</name>
    <name type="common">Caenorhabditis vulgaris</name>
    <dbReference type="NCBI Taxonomy" id="31234"/>
    <lineage>
        <taxon>Eukaryota</taxon>
        <taxon>Metazoa</taxon>
        <taxon>Ecdysozoa</taxon>
        <taxon>Nematoda</taxon>
        <taxon>Chromadorea</taxon>
        <taxon>Rhabditida</taxon>
        <taxon>Rhabditina</taxon>
        <taxon>Rhabditomorpha</taxon>
        <taxon>Rhabditoidea</taxon>
        <taxon>Rhabditidae</taxon>
        <taxon>Peloderinae</taxon>
        <taxon>Caenorhabditis</taxon>
    </lineage>
</organism>
<keyword evidence="8" id="KW-1185">Reference proteome</keyword>
<feature type="transmembrane region" description="Helical" evidence="5">
    <location>
        <begin position="250"/>
        <end position="274"/>
    </location>
</feature>
<dbReference type="SUPFAM" id="SSF81321">
    <property type="entry name" value="Family A G protein-coupled receptor-like"/>
    <property type="match status" value="1"/>
</dbReference>
<dbReference type="SMART" id="SM01381">
    <property type="entry name" value="7TM_GPCR_Srsx"/>
    <property type="match status" value="1"/>
</dbReference>
<gene>
    <name evidence="7" type="primary">Cre-srsx-16</name>
    <name evidence="7" type="ORF">CRE_13438</name>
</gene>
<dbReference type="OMA" id="HNYNVIP"/>
<evidence type="ECO:0000259" key="6">
    <source>
        <dbReference type="PROSITE" id="PS50262"/>
    </source>
</evidence>
<evidence type="ECO:0000313" key="8">
    <source>
        <dbReference type="Proteomes" id="UP000008281"/>
    </source>
</evidence>
<dbReference type="Proteomes" id="UP000008281">
    <property type="component" value="Unassembled WGS sequence"/>
</dbReference>
<dbReference type="EMBL" id="DS268468">
    <property type="protein sequence ID" value="EFP07205.1"/>
    <property type="molecule type" value="Genomic_DNA"/>
</dbReference>
<dbReference type="InterPro" id="IPR047130">
    <property type="entry name" value="7TM_GPCR_Srsx_nematod"/>
</dbReference>
<evidence type="ECO:0000256" key="2">
    <source>
        <dbReference type="ARBA" id="ARBA00022692"/>
    </source>
</evidence>
<dbReference type="eggNOG" id="ENOG502TFJC">
    <property type="taxonomic scope" value="Eukaryota"/>
</dbReference>
<feature type="transmembrane region" description="Helical" evidence="5">
    <location>
        <begin position="95"/>
        <end position="119"/>
    </location>
</feature>
<dbReference type="PROSITE" id="PS50262">
    <property type="entry name" value="G_PROTEIN_RECEP_F1_2"/>
    <property type="match status" value="1"/>
</dbReference>
<dbReference type="FunCoup" id="E3MQZ6">
    <property type="interactions" value="22"/>
</dbReference>
<dbReference type="PANTHER" id="PTHR23360">
    <property type="entry name" value="G-PROTEIN COUPLED RECEPTORS FAMILY 1 PROFILE DOMAIN-CONTAINING PROTEIN-RELATED"/>
    <property type="match status" value="1"/>
</dbReference>
<keyword evidence="2 5" id="KW-0812">Transmembrane</keyword>
<dbReference type="GO" id="GO:0004930">
    <property type="term" value="F:G protein-coupled receptor activity"/>
    <property type="evidence" value="ECO:0007669"/>
    <property type="project" value="InterPro"/>
</dbReference>
<evidence type="ECO:0000313" key="7">
    <source>
        <dbReference type="EMBL" id="EFP07205.1"/>
    </source>
</evidence>
<keyword evidence="4 5" id="KW-0472">Membrane</keyword>
<feature type="domain" description="G-protein coupled receptors family 1 profile" evidence="6">
    <location>
        <begin position="30"/>
        <end position="229"/>
    </location>
</feature>
<evidence type="ECO:0000256" key="4">
    <source>
        <dbReference type="ARBA" id="ARBA00023136"/>
    </source>
</evidence>
<reference evidence="7" key="1">
    <citation type="submission" date="2007-07" db="EMBL/GenBank/DDBJ databases">
        <title>PCAP assembly of the Caenorhabditis remanei genome.</title>
        <authorList>
            <consortium name="The Caenorhabditis remanei Sequencing Consortium"/>
            <person name="Wilson R.K."/>
        </authorList>
    </citation>
    <scope>NUCLEOTIDE SEQUENCE [LARGE SCALE GENOMIC DNA]</scope>
    <source>
        <strain evidence="7">PB4641</strain>
    </source>
</reference>
<dbReference type="Pfam" id="PF10320">
    <property type="entry name" value="7TM_GPCR_Srsx"/>
    <property type="match status" value="1"/>
</dbReference>
<feature type="transmembrane region" description="Helical" evidence="5">
    <location>
        <begin position="51"/>
        <end position="75"/>
    </location>
</feature>
<keyword evidence="3 5" id="KW-1133">Transmembrane helix</keyword>
<name>E3MQZ6_CAERE</name>
<dbReference type="InterPro" id="IPR000276">
    <property type="entry name" value="GPCR_Rhodpsn"/>
</dbReference>
<dbReference type="OrthoDB" id="5873055at2759"/>
<dbReference type="GO" id="GO:0016020">
    <property type="term" value="C:membrane"/>
    <property type="evidence" value="ECO:0007669"/>
    <property type="project" value="UniProtKB-SubCell"/>
</dbReference>
<dbReference type="HOGENOM" id="CLU_074191_0_0_1"/>
<evidence type="ECO:0000256" key="5">
    <source>
        <dbReference type="SAM" id="Phobius"/>
    </source>
</evidence>
<comment type="subcellular location">
    <subcellularLocation>
        <location evidence="1">Membrane</location>
    </subcellularLocation>
</comment>
<dbReference type="InterPro" id="IPR017452">
    <property type="entry name" value="GPCR_Rhodpsn_7TM"/>
</dbReference>
<feature type="transmembrane region" description="Helical" evidence="5">
    <location>
        <begin position="220"/>
        <end position="244"/>
    </location>
</feature>
<evidence type="ECO:0000256" key="1">
    <source>
        <dbReference type="ARBA" id="ARBA00004370"/>
    </source>
</evidence>
<dbReference type="InParanoid" id="E3MQZ6"/>
<dbReference type="Gene3D" id="1.20.1070.10">
    <property type="entry name" value="Rhodopsin 7-helix transmembrane proteins"/>
    <property type="match status" value="1"/>
</dbReference>
<proteinExistence type="predicted"/>
<dbReference type="InterPro" id="IPR019424">
    <property type="entry name" value="7TM_GPCR_Srsx"/>
</dbReference>